<dbReference type="EMBL" id="ML121585">
    <property type="protein sequence ID" value="RPB19660.1"/>
    <property type="molecule type" value="Genomic_DNA"/>
</dbReference>
<keyword evidence="5" id="KW-0136">Cellulose degradation</keyword>
<comment type="subcellular location">
    <subcellularLocation>
        <location evidence="2 5">Secreted</location>
    </subcellularLocation>
</comment>
<dbReference type="Pfam" id="PF03443">
    <property type="entry name" value="AA9"/>
    <property type="match status" value="1"/>
</dbReference>
<evidence type="ECO:0000313" key="8">
    <source>
        <dbReference type="EMBL" id="RPB19660.1"/>
    </source>
</evidence>
<comment type="domain">
    <text evidence="5">Has a modular structure: an endo-beta-1,4-glucanase catalytic module at the N-terminus, a linker rich in serines and threonines, and a C-terminal carbohydrate-binding module (CBM).</text>
</comment>
<evidence type="ECO:0000256" key="1">
    <source>
        <dbReference type="ARBA" id="ARBA00001973"/>
    </source>
</evidence>
<evidence type="ECO:0000256" key="6">
    <source>
        <dbReference type="SAM" id="SignalP"/>
    </source>
</evidence>
<dbReference type="GO" id="GO:0008810">
    <property type="term" value="F:cellulase activity"/>
    <property type="evidence" value="ECO:0007669"/>
    <property type="project" value="UniProtKB-UniRule"/>
</dbReference>
<keyword evidence="9" id="KW-1185">Reference proteome</keyword>
<comment type="catalytic activity">
    <reaction evidence="5">
        <text>[(1-&gt;4)-beta-D-glucosyl]n+m + reduced acceptor + O2 = 4-dehydro-beta-D-glucosyl-[(1-&gt;4)-beta-D-glucosyl]n-1 + [(1-&gt;4)-beta-D-glucosyl]m + acceptor + H2O.</text>
        <dbReference type="EC" id="1.14.99.56"/>
    </reaction>
</comment>
<dbReference type="InterPro" id="IPR049892">
    <property type="entry name" value="AA9"/>
</dbReference>
<comment type="cofactor">
    <cofactor evidence="1">
        <name>Cu(2+)</name>
        <dbReference type="ChEBI" id="CHEBI:29036"/>
    </cofactor>
</comment>
<dbReference type="PANTHER" id="PTHR33353:SF32">
    <property type="entry name" value="ENDO-BETA-1,4-GLUCANASE D"/>
    <property type="match status" value="1"/>
</dbReference>
<keyword evidence="4 5" id="KW-1015">Disulfide bond</keyword>
<evidence type="ECO:0000256" key="4">
    <source>
        <dbReference type="ARBA" id="ARBA00023157"/>
    </source>
</evidence>
<dbReference type="PANTHER" id="PTHR33353">
    <property type="entry name" value="PUTATIVE (AFU_ORTHOLOGUE AFUA_1G12560)-RELATED"/>
    <property type="match status" value="1"/>
</dbReference>
<dbReference type="AlphaFoldDB" id="A0A3N4L9U8"/>
<name>A0A3N4L9U8_9PEZI</name>
<dbReference type="EC" id="1.14.99.56" evidence="5"/>
<dbReference type="Proteomes" id="UP000267821">
    <property type="component" value="Unassembled WGS sequence"/>
</dbReference>
<dbReference type="InParanoid" id="A0A3N4L9U8"/>
<dbReference type="CDD" id="cd21175">
    <property type="entry name" value="LPMO_AA9"/>
    <property type="match status" value="1"/>
</dbReference>
<keyword evidence="6" id="KW-0732">Signal</keyword>
<dbReference type="STRING" id="1051890.A0A3N4L9U8"/>
<dbReference type="OrthoDB" id="5985073at2759"/>
<organism evidence="8 9">
    <name type="scientific">Terfezia boudieri ATCC MYA-4762</name>
    <dbReference type="NCBI Taxonomy" id="1051890"/>
    <lineage>
        <taxon>Eukaryota</taxon>
        <taxon>Fungi</taxon>
        <taxon>Dikarya</taxon>
        <taxon>Ascomycota</taxon>
        <taxon>Pezizomycotina</taxon>
        <taxon>Pezizomycetes</taxon>
        <taxon>Pezizales</taxon>
        <taxon>Pezizaceae</taxon>
        <taxon>Terfezia</taxon>
    </lineage>
</organism>
<protein>
    <recommendedName>
        <fullName evidence="5">AA9 family lytic polysaccharide monooxygenase</fullName>
        <ecNumber evidence="5">1.14.99.56</ecNumber>
    </recommendedName>
    <alternativeName>
        <fullName evidence="5">Endo-beta-1,4-glucanase</fullName>
    </alternativeName>
    <alternativeName>
        <fullName evidence="5">Glycosyl hydrolase 61 family protein</fullName>
    </alternativeName>
</protein>
<evidence type="ECO:0000259" key="7">
    <source>
        <dbReference type="Pfam" id="PF03443"/>
    </source>
</evidence>
<feature type="chain" id="PRO_5018295334" description="AA9 family lytic polysaccharide monooxygenase" evidence="6">
    <location>
        <begin position="23"/>
        <end position="337"/>
    </location>
</feature>
<comment type="function">
    <text evidence="5">Lytic polysaccharide monooxygenase (LMPO) that depolymerizes crystalline and amorphous polysaccharides via the oxidation of scissile alpha- or beta-(1-4)-glycosidic bonds, yielding C1 and/or C4 oxidation products. Catalysis by LPMOs requires the reduction of the active-site copper from Cu(II) to Cu(I) by a reducing agent and H(2)O(2) or O(2) as a cosubstrate.</text>
</comment>
<feature type="signal peptide" evidence="6">
    <location>
        <begin position="1"/>
        <end position="22"/>
    </location>
</feature>
<dbReference type="GO" id="GO:0030248">
    <property type="term" value="F:cellulose binding"/>
    <property type="evidence" value="ECO:0007669"/>
    <property type="project" value="UniProtKB-UniRule"/>
</dbReference>
<reference evidence="8 9" key="1">
    <citation type="journal article" date="2018" name="Nat. Ecol. Evol.">
        <title>Pezizomycetes genomes reveal the molecular basis of ectomycorrhizal truffle lifestyle.</title>
        <authorList>
            <person name="Murat C."/>
            <person name="Payen T."/>
            <person name="Noel B."/>
            <person name="Kuo A."/>
            <person name="Morin E."/>
            <person name="Chen J."/>
            <person name="Kohler A."/>
            <person name="Krizsan K."/>
            <person name="Balestrini R."/>
            <person name="Da Silva C."/>
            <person name="Montanini B."/>
            <person name="Hainaut M."/>
            <person name="Levati E."/>
            <person name="Barry K.W."/>
            <person name="Belfiori B."/>
            <person name="Cichocki N."/>
            <person name="Clum A."/>
            <person name="Dockter R.B."/>
            <person name="Fauchery L."/>
            <person name="Guy J."/>
            <person name="Iotti M."/>
            <person name="Le Tacon F."/>
            <person name="Lindquist E.A."/>
            <person name="Lipzen A."/>
            <person name="Malagnac F."/>
            <person name="Mello A."/>
            <person name="Molinier V."/>
            <person name="Miyauchi S."/>
            <person name="Poulain J."/>
            <person name="Riccioni C."/>
            <person name="Rubini A."/>
            <person name="Sitrit Y."/>
            <person name="Splivallo R."/>
            <person name="Traeger S."/>
            <person name="Wang M."/>
            <person name="Zifcakova L."/>
            <person name="Wipf D."/>
            <person name="Zambonelli A."/>
            <person name="Paolocci F."/>
            <person name="Nowrousian M."/>
            <person name="Ottonello S."/>
            <person name="Baldrian P."/>
            <person name="Spatafora J.W."/>
            <person name="Henrissat B."/>
            <person name="Nagy L.G."/>
            <person name="Aury J.M."/>
            <person name="Wincker P."/>
            <person name="Grigoriev I.V."/>
            <person name="Bonfante P."/>
            <person name="Martin F.M."/>
        </authorList>
    </citation>
    <scope>NUCLEOTIDE SEQUENCE [LARGE SCALE GENOMIC DNA]</scope>
    <source>
        <strain evidence="8 9">ATCC MYA-4762</strain>
    </source>
</reference>
<evidence type="ECO:0000256" key="5">
    <source>
        <dbReference type="RuleBase" id="RU368122"/>
    </source>
</evidence>
<proteinExistence type="predicted"/>
<keyword evidence="5" id="KW-0119">Carbohydrate metabolism</keyword>
<dbReference type="GO" id="GO:0030245">
    <property type="term" value="P:cellulose catabolic process"/>
    <property type="evidence" value="ECO:0007669"/>
    <property type="project" value="UniProtKB-UniRule"/>
</dbReference>
<gene>
    <name evidence="8" type="ORF">L211DRAFT_591755</name>
</gene>
<evidence type="ECO:0000313" key="9">
    <source>
        <dbReference type="Proteomes" id="UP000267821"/>
    </source>
</evidence>
<evidence type="ECO:0000256" key="2">
    <source>
        <dbReference type="ARBA" id="ARBA00004613"/>
    </source>
</evidence>
<keyword evidence="5" id="KW-0624">Polysaccharide degradation</keyword>
<dbReference type="InterPro" id="IPR005103">
    <property type="entry name" value="AA9_LPMO"/>
</dbReference>
<dbReference type="Gene3D" id="2.70.50.70">
    <property type="match status" value="1"/>
</dbReference>
<sequence length="337" mass="36296">MLFPKSLLLGVCLAASSGLVSAHYMVTNMFINGVDQGPGKCMRIPPNTNPVTDINSNDMSCNVDGATPVARACPVTAGSEISFLWRTWPDGSQPGSLDPGHQGPCAVYMKAVGDATTSPGYGAGWFKIWEDGYREGQFCAQRIIDNNGRMTFRIPNDLKGGDYLIRAEQLALHQAQNLGGAQWYIGCGQLIVSSTGGSASPSLFTIPGHVKASDPGVHYQYWTQPNDSHNGYIIPGPRPYHQSKTGSTSPVENRKERGTWKCLVENANWCAKAVPGFKNAAECWSASADAWSQLNTCYNTAPATGNDGCEKWEKMCTSYQNHCKSCEAEGSCSGIFA</sequence>
<accession>A0A3N4L9U8</accession>
<feature type="domain" description="Auxiliary Activity family 9 catalytic" evidence="7">
    <location>
        <begin position="23"/>
        <end position="226"/>
    </location>
</feature>
<keyword evidence="3 5" id="KW-0964">Secreted</keyword>
<dbReference type="GO" id="GO:0005576">
    <property type="term" value="C:extracellular region"/>
    <property type="evidence" value="ECO:0007669"/>
    <property type="project" value="UniProtKB-SubCell"/>
</dbReference>
<evidence type="ECO:0000256" key="3">
    <source>
        <dbReference type="ARBA" id="ARBA00022525"/>
    </source>
</evidence>